<name>A0AAI9ZS92_9PEZI</name>
<organism evidence="3 4">
    <name type="scientific">Colletotrichum phormii</name>
    <dbReference type="NCBI Taxonomy" id="359342"/>
    <lineage>
        <taxon>Eukaryota</taxon>
        <taxon>Fungi</taxon>
        <taxon>Dikarya</taxon>
        <taxon>Ascomycota</taxon>
        <taxon>Pezizomycotina</taxon>
        <taxon>Sordariomycetes</taxon>
        <taxon>Hypocreomycetidae</taxon>
        <taxon>Glomerellales</taxon>
        <taxon>Glomerellaceae</taxon>
        <taxon>Colletotrichum</taxon>
        <taxon>Colletotrichum acutatum species complex</taxon>
    </lineage>
</organism>
<comment type="caution">
    <text evidence="3">The sequence shown here is derived from an EMBL/GenBank/DDBJ whole genome shotgun (WGS) entry which is preliminary data.</text>
</comment>
<protein>
    <recommendedName>
        <fullName evidence="5">Secreted protein</fullName>
    </recommendedName>
</protein>
<proteinExistence type="predicted"/>
<evidence type="ECO:0000313" key="3">
    <source>
        <dbReference type="EMBL" id="KAK1637257.1"/>
    </source>
</evidence>
<dbReference type="EMBL" id="JAHMHQ010000009">
    <property type="protein sequence ID" value="KAK1637257.1"/>
    <property type="molecule type" value="Genomic_DNA"/>
</dbReference>
<feature type="region of interest" description="Disordered" evidence="1">
    <location>
        <begin position="20"/>
        <end position="42"/>
    </location>
</feature>
<keyword evidence="2" id="KW-0732">Signal</keyword>
<feature type="chain" id="PRO_5042518123" description="Secreted protein" evidence="2">
    <location>
        <begin position="20"/>
        <end position="111"/>
    </location>
</feature>
<accession>A0AAI9ZS92</accession>
<dbReference type="AlphaFoldDB" id="A0AAI9ZS92"/>
<feature type="region of interest" description="Disordered" evidence="1">
    <location>
        <begin position="80"/>
        <end position="111"/>
    </location>
</feature>
<reference evidence="3" key="1">
    <citation type="submission" date="2021-06" db="EMBL/GenBank/DDBJ databases">
        <title>Comparative genomics, transcriptomics and evolutionary studies reveal genomic signatures of adaptation to plant cell wall in hemibiotrophic fungi.</title>
        <authorList>
            <consortium name="DOE Joint Genome Institute"/>
            <person name="Baroncelli R."/>
            <person name="Diaz J.F."/>
            <person name="Benocci T."/>
            <person name="Peng M."/>
            <person name="Battaglia E."/>
            <person name="Haridas S."/>
            <person name="Andreopoulos W."/>
            <person name="Labutti K."/>
            <person name="Pangilinan J."/>
            <person name="Floch G.L."/>
            <person name="Makela M.R."/>
            <person name="Henrissat B."/>
            <person name="Grigoriev I.V."/>
            <person name="Crouch J.A."/>
            <person name="De Vries R.P."/>
            <person name="Sukno S.A."/>
            <person name="Thon M.R."/>
        </authorList>
    </citation>
    <scope>NUCLEOTIDE SEQUENCE</scope>
    <source>
        <strain evidence="3">CBS 102054</strain>
    </source>
</reference>
<dbReference type="RefSeq" id="XP_060445864.1">
    <property type="nucleotide sequence ID" value="XM_060590329.1"/>
</dbReference>
<dbReference type="GeneID" id="85475191"/>
<feature type="compositionally biased region" description="Basic residues" evidence="1">
    <location>
        <begin position="83"/>
        <end position="97"/>
    </location>
</feature>
<evidence type="ECO:0000256" key="1">
    <source>
        <dbReference type="SAM" id="MobiDB-lite"/>
    </source>
</evidence>
<gene>
    <name evidence="3" type="ORF">BDP81DRAFT_427041</name>
</gene>
<evidence type="ECO:0000256" key="2">
    <source>
        <dbReference type="SAM" id="SignalP"/>
    </source>
</evidence>
<keyword evidence="4" id="KW-1185">Reference proteome</keyword>
<evidence type="ECO:0000313" key="4">
    <source>
        <dbReference type="Proteomes" id="UP001243989"/>
    </source>
</evidence>
<feature type="signal peptide" evidence="2">
    <location>
        <begin position="1"/>
        <end position="19"/>
    </location>
</feature>
<evidence type="ECO:0008006" key="5">
    <source>
        <dbReference type="Google" id="ProtNLM"/>
    </source>
</evidence>
<dbReference type="Proteomes" id="UP001243989">
    <property type="component" value="Unassembled WGS sequence"/>
</dbReference>
<sequence length="111" mass="12243">MLILLSPLLTRLAFQGALTRKRTSRGVPARPGNHASSGSTGRTSLQTPCYFFPIRLGSTWFRGVVLVLGARKRRRGSVSCTCVRRRPSPTRLGRGRNSRGSPRMTPFNCIS</sequence>